<dbReference type="PANTHER" id="PTHR46481">
    <property type="entry name" value="ZINC FINGER BED DOMAIN-CONTAINING PROTEIN 4"/>
    <property type="match status" value="1"/>
</dbReference>
<evidence type="ECO:0000259" key="8">
    <source>
        <dbReference type="PROSITE" id="PS50808"/>
    </source>
</evidence>
<evidence type="ECO:0000313" key="10">
    <source>
        <dbReference type="Proteomes" id="UP000015106"/>
    </source>
</evidence>
<reference evidence="9" key="3">
    <citation type="submission" date="2022-06" db="UniProtKB">
        <authorList>
            <consortium name="EnsemblPlants"/>
        </authorList>
    </citation>
    <scope>IDENTIFICATION</scope>
</reference>
<dbReference type="EnsemblPlants" id="TuG1812G0200002780.01.T01">
    <property type="protein sequence ID" value="TuG1812G0200002780.01.T01"/>
    <property type="gene ID" value="TuG1812G0200002780.01"/>
</dbReference>
<sequence length="414" mass="46684">MDGIPPRRSMASQDGYEGSGVAGEGNFTSADPSSQRATPISEATPISQAATPTSQAATVTSQATSSRAGSKRKRTSAVWDEMEEKLENRQLKAECNHCHRKFSAGPRAGTTHLRVHLECCPPKHAPIGPQQQQLRLTKGEGGKVNIENVIFGQDKARKDLALMICEHEYPLSIVDHSGFRRFCSSLQPMFKMVCRNTIRNDIVAMHSAQKEKMVIFFATFKHRVAVTTDLWTVGYQKRGYMAVTAHYIDDSWNLKSFLMRFAYVPCPHSAEVICEALYECLVEWHLERKISTVTLDNCTSNDKATGILPDKLDTSSLMLDGQLLHMRCAAHILNLIVKDGMSVLEKGIERLRDSVAFWSATPKRHEKFEKMAKTLNIEYNKRLTLDCKTRWNSTYIMISIEVEYIEIFEKLKAC</sequence>
<dbReference type="PANTHER" id="PTHR46481:SF11">
    <property type="entry name" value="ZINC FINGER BED DOMAIN-CONTAINING PROTEIN RICESLEEPER 2-LIKE"/>
    <property type="match status" value="1"/>
</dbReference>
<dbReference type="PROSITE" id="PS50808">
    <property type="entry name" value="ZF_BED"/>
    <property type="match status" value="1"/>
</dbReference>
<keyword evidence="4" id="KW-0805">Transcription regulation</keyword>
<dbReference type="SUPFAM" id="SSF57667">
    <property type="entry name" value="beta-beta-alpha zinc fingers"/>
    <property type="match status" value="1"/>
</dbReference>
<dbReference type="InterPro" id="IPR003656">
    <property type="entry name" value="Znf_BED"/>
</dbReference>
<dbReference type="InterPro" id="IPR036236">
    <property type="entry name" value="Znf_C2H2_sf"/>
</dbReference>
<evidence type="ECO:0000256" key="3">
    <source>
        <dbReference type="ARBA" id="ARBA00022833"/>
    </source>
</evidence>
<dbReference type="InterPro" id="IPR012337">
    <property type="entry name" value="RNaseH-like_sf"/>
</dbReference>
<evidence type="ECO:0000256" key="5">
    <source>
        <dbReference type="ARBA" id="ARBA00023163"/>
    </source>
</evidence>
<keyword evidence="1" id="KW-0479">Metal-binding</keyword>
<dbReference type="Pfam" id="PF02892">
    <property type="entry name" value="zf-BED"/>
    <property type="match status" value="1"/>
</dbReference>
<feature type="domain" description="BED-type" evidence="8">
    <location>
        <begin position="73"/>
        <end position="124"/>
    </location>
</feature>
<feature type="region of interest" description="Disordered" evidence="7">
    <location>
        <begin position="1"/>
        <end position="77"/>
    </location>
</feature>
<dbReference type="GO" id="GO:0008270">
    <property type="term" value="F:zinc ion binding"/>
    <property type="evidence" value="ECO:0007669"/>
    <property type="project" value="UniProtKB-KW"/>
</dbReference>
<dbReference type="Proteomes" id="UP000015106">
    <property type="component" value="Chromosome 2"/>
</dbReference>
<keyword evidence="3" id="KW-0862">Zinc</keyword>
<evidence type="ECO:0000313" key="9">
    <source>
        <dbReference type="EnsemblPlants" id="TuG1812G0200002780.01.T01"/>
    </source>
</evidence>
<dbReference type="Gramene" id="TuG1812G0200002780.01.T01">
    <property type="protein sequence ID" value="TuG1812G0200002780.01.T01"/>
    <property type="gene ID" value="TuG1812G0200002780.01"/>
</dbReference>
<evidence type="ECO:0000256" key="1">
    <source>
        <dbReference type="ARBA" id="ARBA00022723"/>
    </source>
</evidence>
<keyword evidence="2 6" id="KW-0863">Zinc-finger</keyword>
<dbReference type="SMART" id="SM00614">
    <property type="entry name" value="ZnF_BED"/>
    <property type="match status" value="1"/>
</dbReference>
<accession>A0A8R7THP7</accession>
<feature type="compositionally biased region" description="Polar residues" evidence="7">
    <location>
        <begin position="26"/>
        <end position="38"/>
    </location>
</feature>
<dbReference type="AlphaFoldDB" id="A0A8R7THP7"/>
<name>A0A8R7THP7_TRIUA</name>
<protein>
    <recommendedName>
        <fullName evidence="8">BED-type domain-containing protein</fullName>
    </recommendedName>
</protein>
<feature type="compositionally biased region" description="Low complexity" evidence="7">
    <location>
        <begin position="47"/>
        <end position="66"/>
    </location>
</feature>
<dbReference type="GO" id="GO:0003677">
    <property type="term" value="F:DNA binding"/>
    <property type="evidence" value="ECO:0007669"/>
    <property type="project" value="InterPro"/>
</dbReference>
<dbReference type="SUPFAM" id="SSF53098">
    <property type="entry name" value="Ribonuclease H-like"/>
    <property type="match status" value="1"/>
</dbReference>
<keyword evidence="10" id="KW-1185">Reference proteome</keyword>
<keyword evidence="5" id="KW-0804">Transcription</keyword>
<reference evidence="9" key="2">
    <citation type="submission" date="2018-03" db="EMBL/GenBank/DDBJ databases">
        <title>The Triticum urartu genome reveals the dynamic nature of wheat genome evolution.</title>
        <authorList>
            <person name="Ling H."/>
            <person name="Ma B."/>
            <person name="Shi X."/>
            <person name="Liu H."/>
            <person name="Dong L."/>
            <person name="Sun H."/>
            <person name="Cao Y."/>
            <person name="Gao Q."/>
            <person name="Zheng S."/>
            <person name="Li Y."/>
            <person name="Yu Y."/>
            <person name="Du H."/>
            <person name="Qi M."/>
            <person name="Li Y."/>
            <person name="Yu H."/>
            <person name="Cui Y."/>
            <person name="Wang N."/>
            <person name="Chen C."/>
            <person name="Wu H."/>
            <person name="Zhao Y."/>
            <person name="Zhang J."/>
            <person name="Li Y."/>
            <person name="Zhou W."/>
            <person name="Zhang B."/>
            <person name="Hu W."/>
            <person name="Eijk M."/>
            <person name="Tang J."/>
            <person name="Witsenboer H."/>
            <person name="Zhao S."/>
            <person name="Li Z."/>
            <person name="Zhang A."/>
            <person name="Wang D."/>
            <person name="Liang C."/>
        </authorList>
    </citation>
    <scope>NUCLEOTIDE SEQUENCE [LARGE SCALE GENOMIC DNA]</scope>
    <source>
        <strain evidence="9">cv. G1812</strain>
    </source>
</reference>
<evidence type="ECO:0000256" key="7">
    <source>
        <dbReference type="SAM" id="MobiDB-lite"/>
    </source>
</evidence>
<organism evidence="9 10">
    <name type="scientific">Triticum urartu</name>
    <name type="common">Red wild einkorn</name>
    <name type="synonym">Crithodium urartu</name>
    <dbReference type="NCBI Taxonomy" id="4572"/>
    <lineage>
        <taxon>Eukaryota</taxon>
        <taxon>Viridiplantae</taxon>
        <taxon>Streptophyta</taxon>
        <taxon>Embryophyta</taxon>
        <taxon>Tracheophyta</taxon>
        <taxon>Spermatophyta</taxon>
        <taxon>Magnoliopsida</taxon>
        <taxon>Liliopsida</taxon>
        <taxon>Poales</taxon>
        <taxon>Poaceae</taxon>
        <taxon>BOP clade</taxon>
        <taxon>Pooideae</taxon>
        <taxon>Triticodae</taxon>
        <taxon>Triticeae</taxon>
        <taxon>Triticinae</taxon>
        <taxon>Triticum</taxon>
    </lineage>
</organism>
<evidence type="ECO:0000256" key="4">
    <source>
        <dbReference type="ARBA" id="ARBA00023015"/>
    </source>
</evidence>
<evidence type="ECO:0000256" key="6">
    <source>
        <dbReference type="PROSITE-ProRule" id="PRU00027"/>
    </source>
</evidence>
<proteinExistence type="predicted"/>
<evidence type="ECO:0000256" key="2">
    <source>
        <dbReference type="ARBA" id="ARBA00022771"/>
    </source>
</evidence>
<reference evidence="10" key="1">
    <citation type="journal article" date="2013" name="Nature">
        <title>Draft genome of the wheat A-genome progenitor Triticum urartu.</title>
        <authorList>
            <person name="Ling H.Q."/>
            <person name="Zhao S."/>
            <person name="Liu D."/>
            <person name="Wang J."/>
            <person name="Sun H."/>
            <person name="Zhang C."/>
            <person name="Fan H."/>
            <person name="Li D."/>
            <person name="Dong L."/>
            <person name="Tao Y."/>
            <person name="Gao C."/>
            <person name="Wu H."/>
            <person name="Li Y."/>
            <person name="Cui Y."/>
            <person name="Guo X."/>
            <person name="Zheng S."/>
            <person name="Wang B."/>
            <person name="Yu K."/>
            <person name="Liang Q."/>
            <person name="Yang W."/>
            <person name="Lou X."/>
            <person name="Chen J."/>
            <person name="Feng M."/>
            <person name="Jian J."/>
            <person name="Zhang X."/>
            <person name="Luo G."/>
            <person name="Jiang Y."/>
            <person name="Liu J."/>
            <person name="Wang Z."/>
            <person name="Sha Y."/>
            <person name="Zhang B."/>
            <person name="Wu H."/>
            <person name="Tang D."/>
            <person name="Shen Q."/>
            <person name="Xue P."/>
            <person name="Zou S."/>
            <person name="Wang X."/>
            <person name="Liu X."/>
            <person name="Wang F."/>
            <person name="Yang Y."/>
            <person name="An X."/>
            <person name="Dong Z."/>
            <person name="Zhang K."/>
            <person name="Zhang X."/>
            <person name="Luo M.C."/>
            <person name="Dvorak J."/>
            <person name="Tong Y."/>
            <person name="Wang J."/>
            <person name="Yang H."/>
            <person name="Li Z."/>
            <person name="Wang D."/>
            <person name="Zhang A."/>
            <person name="Wang J."/>
        </authorList>
    </citation>
    <scope>NUCLEOTIDE SEQUENCE</scope>
    <source>
        <strain evidence="10">cv. G1812</strain>
    </source>
</reference>
<dbReference type="InterPro" id="IPR052035">
    <property type="entry name" value="ZnF_BED_domain_contain"/>
</dbReference>